<keyword evidence="1" id="KW-0418">Kinase</keyword>
<organism evidence="1 2">
    <name type="scientific">Candidatus Methylobacter favarea</name>
    <dbReference type="NCBI Taxonomy" id="2707345"/>
    <lineage>
        <taxon>Bacteria</taxon>
        <taxon>Pseudomonadati</taxon>
        <taxon>Pseudomonadota</taxon>
        <taxon>Gammaproteobacteria</taxon>
        <taxon>Methylococcales</taxon>
        <taxon>Methylococcaceae</taxon>
        <taxon>Methylobacter</taxon>
    </lineage>
</organism>
<keyword evidence="1" id="KW-0723">Serine/threonine-protein kinase</keyword>
<gene>
    <name evidence="1" type="ORF">METHB2_1040003</name>
</gene>
<dbReference type="Proteomes" id="UP000494216">
    <property type="component" value="Unassembled WGS sequence"/>
</dbReference>
<name>A0A8S0WM14_9GAMM</name>
<keyword evidence="1" id="KW-0808">Transferase</keyword>
<sequence>MVMTYDYGVTLDRILSSKMLTIPPAFFCRYLTSGWPASPIEQHNLNAELGPWTDHYAAGASMRASLDYKIPVPAQDRVKKDTLIPAVRAFKRKFPEPLLKAMDLTMELQPESRPHPVSQLQQALLLK</sequence>
<dbReference type="GO" id="GO:0004674">
    <property type="term" value="F:protein serine/threonine kinase activity"/>
    <property type="evidence" value="ECO:0007669"/>
    <property type="project" value="UniProtKB-KW"/>
</dbReference>
<evidence type="ECO:0000313" key="1">
    <source>
        <dbReference type="EMBL" id="CAA9889470.1"/>
    </source>
</evidence>
<protein>
    <submittedName>
        <fullName evidence="1">Serine/threonine protein kinase</fullName>
    </submittedName>
</protein>
<evidence type="ECO:0000313" key="2">
    <source>
        <dbReference type="Proteomes" id="UP000494216"/>
    </source>
</evidence>
<reference evidence="1 2" key="1">
    <citation type="submission" date="2020-02" db="EMBL/GenBank/DDBJ databases">
        <authorList>
            <person name="Hogendoorn C."/>
        </authorList>
    </citation>
    <scope>NUCLEOTIDE SEQUENCE [LARGE SCALE GENOMIC DNA]</scope>
    <source>
        <strain evidence="1">METHB21</strain>
    </source>
</reference>
<comment type="caution">
    <text evidence="1">The sequence shown here is derived from an EMBL/GenBank/DDBJ whole genome shotgun (WGS) entry which is preliminary data.</text>
</comment>
<accession>A0A8S0WM14</accession>
<keyword evidence="2" id="KW-1185">Reference proteome</keyword>
<dbReference type="EMBL" id="CADCXN010000007">
    <property type="protein sequence ID" value="CAA9889470.1"/>
    <property type="molecule type" value="Genomic_DNA"/>
</dbReference>
<dbReference type="AlphaFoldDB" id="A0A8S0WM14"/>
<proteinExistence type="predicted"/>